<keyword evidence="6" id="KW-1185">Reference proteome</keyword>
<protein>
    <submittedName>
        <fullName evidence="5">Flagellar filament protein FlaA</fullName>
    </submittedName>
</protein>
<dbReference type="RefSeq" id="WP_037545473.1">
    <property type="nucleotide sequence ID" value="NZ_JNUP01000023.1"/>
</dbReference>
<sequence length="234" mass="26116">MKRKLNAIWLLLLLVPGLIGAQESTPEAANIGVDTAQQRLKEVSISKFEDPGFWAVTMPLDHGIASHRRFEGGPSDKDPLPEEEAAGITEEDQYVLGVKVEYLRRGSTSISVMPSRPLAVPGIAKTIQVWVVGRNFNHRLKVVIEDFFGNRATLDMGKLNFSGWKQLTVAVPPSVQQRSPYYNGVGGIKILGFVVEPALTETYGTYYVYFDDLRVTTDLFAEENRDPDDMVDNW</sequence>
<evidence type="ECO:0000256" key="1">
    <source>
        <dbReference type="ARBA" id="ARBA00004631"/>
    </source>
</evidence>
<keyword evidence="5" id="KW-0282">Flagellum</keyword>
<feature type="signal peptide" evidence="4">
    <location>
        <begin position="1"/>
        <end position="21"/>
    </location>
</feature>
<dbReference type="GO" id="GO:0055040">
    <property type="term" value="C:periplasmic flagellum"/>
    <property type="evidence" value="ECO:0007669"/>
    <property type="project" value="UniProtKB-SubCell"/>
</dbReference>
<evidence type="ECO:0000256" key="4">
    <source>
        <dbReference type="SAM" id="SignalP"/>
    </source>
</evidence>
<proteinExistence type="predicted"/>
<name>A0A098R494_9SPIO</name>
<keyword evidence="3" id="KW-0975">Bacterial flagellum</keyword>
<dbReference type="InterPro" id="IPR006714">
    <property type="entry name" value="FlaA"/>
</dbReference>
<dbReference type="Proteomes" id="UP000029692">
    <property type="component" value="Unassembled WGS sequence"/>
</dbReference>
<dbReference type="Pfam" id="PF04620">
    <property type="entry name" value="FlaA"/>
    <property type="match status" value="1"/>
</dbReference>
<comment type="subcellular location">
    <subcellularLocation>
        <location evidence="1">Periplasmic flagellum</location>
    </subcellularLocation>
</comment>
<evidence type="ECO:0000256" key="3">
    <source>
        <dbReference type="ARBA" id="ARBA00023143"/>
    </source>
</evidence>
<feature type="chain" id="PRO_5001938833" evidence="4">
    <location>
        <begin position="22"/>
        <end position="234"/>
    </location>
</feature>
<dbReference type="OrthoDB" id="357930at2"/>
<dbReference type="eggNOG" id="ENOG5033RD4">
    <property type="taxonomic scope" value="Bacteria"/>
</dbReference>
<dbReference type="GO" id="GO:0030288">
    <property type="term" value="C:outer membrane-bounded periplasmic space"/>
    <property type="evidence" value="ECO:0007669"/>
    <property type="project" value="InterPro"/>
</dbReference>
<gene>
    <name evidence="5" type="ORF">DC28_02700</name>
</gene>
<keyword evidence="5" id="KW-0969">Cilium</keyword>
<comment type="caution">
    <text evidence="5">The sequence shown here is derived from an EMBL/GenBank/DDBJ whole genome shotgun (WGS) entry which is preliminary data.</text>
</comment>
<dbReference type="AlphaFoldDB" id="A0A098R494"/>
<evidence type="ECO:0000313" key="6">
    <source>
        <dbReference type="Proteomes" id="UP000029692"/>
    </source>
</evidence>
<reference evidence="5 6" key="1">
    <citation type="submission" date="2014-05" db="EMBL/GenBank/DDBJ databases">
        <title>De novo Genome Sequence of Spirocheata sp.</title>
        <authorList>
            <person name="Shivani Y."/>
            <person name="Subhash Y."/>
            <person name="Tushar L."/>
            <person name="Sasikala C."/>
            <person name="Ramana C.V."/>
        </authorList>
    </citation>
    <scope>NUCLEOTIDE SEQUENCE [LARGE SCALE GENOMIC DNA]</scope>
    <source>
        <strain evidence="5 6">JC230</strain>
    </source>
</reference>
<keyword evidence="5" id="KW-0966">Cell projection</keyword>
<organism evidence="5 6">
    <name type="scientific">Spirochaeta lutea</name>
    <dbReference type="NCBI Taxonomy" id="1480694"/>
    <lineage>
        <taxon>Bacteria</taxon>
        <taxon>Pseudomonadati</taxon>
        <taxon>Spirochaetota</taxon>
        <taxon>Spirochaetia</taxon>
        <taxon>Spirochaetales</taxon>
        <taxon>Spirochaetaceae</taxon>
        <taxon>Spirochaeta</taxon>
    </lineage>
</organism>
<evidence type="ECO:0000313" key="5">
    <source>
        <dbReference type="EMBL" id="KGE73582.1"/>
    </source>
</evidence>
<keyword evidence="4" id="KW-0732">Signal</keyword>
<dbReference type="STRING" id="1480694.DC28_02700"/>
<accession>A0A098R494</accession>
<dbReference type="EMBL" id="JNUP01000023">
    <property type="protein sequence ID" value="KGE73582.1"/>
    <property type="molecule type" value="Genomic_DNA"/>
</dbReference>
<dbReference type="GO" id="GO:0071973">
    <property type="term" value="P:bacterial-type flagellum-dependent cell motility"/>
    <property type="evidence" value="ECO:0007669"/>
    <property type="project" value="InterPro"/>
</dbReference>
<keyword evidence="2" id="KW-0574">Periplasm</keyword>
<evidence type="ECO:0000256" key="2">
    <source>
        <dbReference type="ARBA" id="ARBA00022764"/>
    </source>
</evidence>